<keyword evidence="3" id="KW-1185">Reference proteome</keyword>
<organism evidence="2 3">
    <name type="scientific">Tigriopus californicus</name>
    <name type="common">Marine copepod</name>
    <dbReference type="NCBI Taxonomy" id="6832"/>
    <lineage>
        <taxon>Eukaryota</taxon>
        <taxon>Metazoa</taxon>
        <taxon>Ecdysozoa</taxon>
        <taxon>Arthropoda</taxon>
        <taxon>Crustacea</taxon>
        <taxon>Multicrustacea</taxon>
        <taxon>Hexanauplia</taxon>
        <taxon>Copepoda</taxon>
        <taxon>Harpacticoida</taxon>
        <taxon>Harpacticidae</taxon>
        <taxon>Tigriopus</taxon>
    </lineage>
</organism>
<proteinExistence type="predicted"/>
<accession>A0A553P9X9</accession>
<dbReference type="Proteomes" id="UP000318571">
    <property type="component" value="Chromosome 2"/>
</dbReference>
<gene>
    <name evidence="2" type="ORF">TCAL_15658</name>
</gene>
<evidence type="ECO:0000313" key="3">
    <source>
        <dbReference type="Proteomes" id="UP000318571"/>
    </source>
</evidence>
<feature type="region of interest" description="Disordered" evidence="1">
    <location>
        <begin position="1"/>
        <end position="22"/>
    </location>
</feature>
<reference evidence="2 3" key="1">
    <citation type="journal article" date="2018" name="Nat. Ecol. Evol.">
        <title>Genomic signatures of mitonuclear coevolution across populations of Tigriopus californicus.</title>
        <authorList>
            <person name="Barreto F.S."/>
            <person name="Watson E.T."/>
            <person name="Lima T.G."/>
            <person name="Willett C.S."/>
            <person name="Edmands S."/>
            <person name="Li W."/>
            <person name="Burton R.S."/>
        </authorList>
    </citation>
    <scope>NUCLEOTIDE SEQUENCE [LARGE SCALE GENOMIC DNA]</scope>
    <source>
        <strain evidence="2 3">San Diego</strain>
    </source>
</reference>
<comment type="caution">
    <text evidence="2">The sequence shown here is derived from an EMBL/GenBank/DDBJ whole genome shotgun (WGS) entry which is preliminary data.</text>
</comment>
<sequence>MSADGGSAHGMRSDESKESMDLSSNIVSHEMKAMVMSAKEFGIPVHVERAGKYLDVRYLIGVCEMSTNSLQPMQTVYRDQIQIEDLPSMENSFRSLKFGYGPPSDPPVDPKPCSNAFPNELPEDLFSAGELDSLLDSMEKGKESHSDFQMDEIDPDVIMSSNNSPKEPNENAFELLSTLSPVGSHLSKSSNSSFGSWIN</sequence>
<evidence type="ECO:0000313" key="2">
    <source>
        <dbReference type="EMBL" id="TRY74497.1"/>
    </source>
</evidence>
<feature type="compositionally biased region" description="Basic and acidic residues" evidence="1">
    <location>
        <begin position="11"/>
        <end position="20"/>
    </location>
</feature>
<evidence type="ECO:0000256" key="1">
    <source>
        <dbReference type="SAM" id="MobiDB-lite"/>
    </source>
</evidence>
<protein>
    <submittedName>
        <fullName evidence="2">Uncharacterized protein</fullName>
    </submittedName>
</protein>
<dbReference type="AlphaFoldDB" id="A0A553P9X9"/>
<dbReference type="EMBL" id="VCGU01000005">
    <property type="protein sequence ID" value="TRY74497.1"/>
    <property type="molecule type" value="Genomic_DNA"/>
</dbReference>
<name>A0A553P9X9_TIGCA</name>
<feature type="non-terminal residue" evidence="2">
    <location>
        <position position="199"/>
    </location>
</feature>